<dbReference type="RefSeq" id="WP_132273876.1">
    <property type="nucleotide sequence ID" value="NZ_JAOBST010000012.1"/>
</dbReference>
<evidence type="ECO:0000313" key="4">
    <source>
        <dbReference type="EMBL" id="TDA23262.1"/>
    </source>
</evidence>
<dbReference type="SUPFAM" id="SSF46689">
    <property type="entry name" value="Homeodomain-like"/>
    <property type="match status" value="1"/>
</dbReference>
<keyword evidence="5" id="KW-1185">Reference proteome</keyword>
<dbReference type="InterPro" id="IPR009057">
    <property type="entry name" value="Homeodomain-like_sf"/>
</dbReference>
<dbReference type="Proteomes" id="UP000295710">
    <property type="component" value="Unassembled WGS sequence"/>
</dbReference>
<dbReference type="Pfam" id="PF00440">
    <property type="entry name" value="TetR_N"/>
    <property type="match status" value="1"/>
</dbReference>
<gene>
    <name evidence="4" type="ORF">E1963_00460</name>
</gene>
<feature type="domain" description="HTH tetR-type" evidence="3">
    <location>
        <begin position="1"/>
        <end position="61"/>
    </location>
</feature>
<keyword evidence="1 2" id="KW-0238">DNA-binding</keyword>
<dbReference type="PRINTS" id="PR00455">
    <property type="entry name" value="HTHTETR"/>
</dbReference>
<evidence type="ECO:0000256" key="1">
    <source>
        <dbReference type="ARBA" id="ARBA00023125"/>
    </source>
</evidence>
<reference evidence="4 5" key="1">
    <citation type="journal article" date="2016" name="Nat. Microbiol.">
        <title>The Mouse Intestinal Bacterial Collection (miBC) provides host-specific insight into cultured diversity and functional potential of the gut microbiota.</title>
        <authorList>
            <person name="Lagkouvardos I."/>
            <person name="Pukall R."/>
            <person name="Abt B."/>
            <person name="Foesel B.U."/>
            <person name="Meier-Kolthoff J.P."/>
            <person name="Kumar N."/>
            <person name="Bresciani A."/>
            <person name="Martinez I."/>
            <person name="Just S."/>
            <person name="Ziegler C."/>
            <person name="Brugiroux S."/>
            <person name="Garzetti D."/>
            <person name="Wenning M."/>
            <person name="Bui T.P."/>
            <person name="Wang J."/>
            <person name="Hugenholtz F."/>
            <person name="Plugge C.M."/>
            <person name="Peterson D.A."/>
            <person name="Hornef M.W."/>
            <person name="Baines J.F."/>
            <person name="Smidt H."/>
            <person name="Walter J."/>
            <person name="Kristiansen K."/>
            <person name="Nielsen H.B."/>
            <person name="Haller D."/>
            <person name="Overmann J."/>
            <person name="Stecher B."/>
            <person name="Clavel T."/>
        </authorList>
    </citation>
    <scope>NUCLEOTIDE SEQUENCE [LARGE SCALE GENOMIC DNA]</scope>
    <source>
        <strain evidence="4 5">DSM 28560</strain>
    </source>
</reference>
<evidence type="ECO:0000256" key="2">
    <source>
        <dbReference type="PROSITE-ProRule" id="PRU00335"/>
    </source>
</evidence>
<feature type="DNA-binding region" description="H-T-H motif" evidence="2">
    <location>
        <begin position="24"/>
        <end position="43"/>
    </location>
</feature>
<organism evidence="4 5">
    <name type="scientific">Extibacter muris</name>
    <dbReference type="NCBI Taxonomy" id="1796622"/>
    <lineage>
        <taxon>Bacteria</taxon>
        <taxon>Bacillati</taxon>
        <taxon>Bacillota</taxon>
        <taxon>Clostridia</taxon>
        <taxon>Lachnospirales</taxon>
        <taxon>Lachnospiraceae</taxon>
        <taxon>Extibacter</taxon>
    </lineage>
</organism>
<accession>A0A4R4FHR9</accession>
<dbReference type="PROSITE" id="PS50977">
    <property type="entry name" value="HTH_TETR_2"/>
    <property type="match status" value="1"/>
</dbReference>
<sequence length="208" mass="24466">MGTKERIMEEALTLFSTRGYEGTSVKNIAETVGIKDSSLYKHYKSKKEIFDTIVQEMSSRMAHMSQTLGLPDEADMEQAVRVYGNLTTDGLIKLSRQIFLFYMKDAFASRFRRMLTIEQYRTREIYEVYRKIFMEDSITYQTTLFAQMARWGVLRDADPAAMAMNFYAPIFFLLNKYDQEPGREEEALGELKRHVREFARIYARSEER</sequence>
<evidence type="ECO:0000313" key="5">
    <source>
        <dbReference type="Proteomes" id="UP000295710"/>
    </source>
</evidence>
<dbReference type="AlphaFoldDB" id="A0A4R4FHR9"/>
<evidence type="ECO:0000259" key="3">
    <source>
        <dbReference type="PROSITE" id="PS50977"/>
    </source>
</evidence>
<proteinExistence type="predicted"/>
<dbReference type="InterPro" id="IPR050624">
    <property type="entry name" value="HTH-type_Tx_Regulator"/>
</dbReference>
<dbReference type="GO" id="GO:0003677">
    <property type="term" value="F:DNA binding"/>
    <property type="evidence" value="ECO:0007669"/>
    <property type="project" value="UniProtKB-UniRule"/>
</dbReference>
<comment type="caution">
    <text evidence="4">The sequence shown here is derived from an EMBL/GenBank/DDBJ whole genome shotgun (WGS) entry which is preliminary data.</text>
</comment>
<dbReference type="PANTHER" id="PTHR43479:SF11">
    <property type="entry name" value="ACREF_ENVCD OPERON REPRESSOR-RELATED"/>
    <property type="match status" value="1"/>
</dbReference>
<dbReference type="InterPro" id="IPR001647">
    <property type="entry name" value="HTH_TetR"/>
</dbReference>
<dbReference type="EMBL" id="SMMX01000001">
    <property type="protein sequence ID" value="TDA23262.1"/>
    <property type="molecule type" value="Genomic_DNA"/>
</dbReference>
<dbReference type="PANTHER" id="PTHR43479">
    <property type="entry name" value="ACREF/ENVCD OPERON REPRESSOR-RELATED"/>
    <property type="match status" value="1"/>
</dbReference>
<name>A0A4R4FHR9_9FIRM</name>
<protein>
    <submittedName>
        <fullName evidence="4">TetR/AcrR family transcriptional regulator</fullName>
    </submittedName>
</protein>
<dbReference type="Gene3D" id="1.10.357.10">
    <property type="entry name" value="Tetracycline Repressor, domain 2"/>
    <property type="match status" value="1"/>
</dbReference>